<dbReference type="OrthoDB" id="9814110at2"/>
<organism evidence="1 2">
    <name type="scientific">Humitalea rosea</name>
    <dbReference type="NCBI Taxonomy" id="990373"/>
    <lineage>
        <taxon>Bacteria</taxon>
        <taxon>Pseudomonadati</taxon>
        <taxon>Pseudomonadota</taxon>
        <taxon>Alphaproteobacteria</taxon>
        <taxon>Acetobacterales</taxon>
        <taxon>Roseomonadaceae</taxon>
        <taxon>Humitalea</taxon>
    </lineage>
</organism>
<gene>
    <name evidence="1" type="ORF">C8P66_102201</name>
</gene>
<evidence type="ECO:0000313" key="2">
    <source>
        <dbReference type="Proteomes" id="UP000249688"/>
    </source>
</evidence>
<name>A0A2W7IVH6_9PROT</name>
<dbReference type="Gene3D" id="3.90.1200.10">
    <property type="match status" value="1"/>
</dbReference>
<dbReference type="Proteomes" id="UP000249688">
    <property type="component" value="Unassembled WGS sequence"/>
</dbReference>
<reference evidence="1 2" key="1">
    <citation type="submission" date="2018-06" db="EMBL/GenBank/DDBJ databases">
        <title>Genomic Encyclopedia of Archaeal and Bacterial Type Strains, Phase II (KMG-II): from individual species to whole genera.</title>
        <authorList>
            <person name="Goeker M."/>
        </authorList>
    </citation>
    <scope>NUCLEOTIDE SEQUENCE [LARGE SCALE GENOMIC DNA]</scope>
    <source>
        <strain evidence="1 2">DSM 24525</strain>
    </source>
</reference>
<dbReference type="AlphaFoldDB" id="A0A2W7IVH6"/>
<accession>A0A2W7IVH6</accession>
<keyword evidence="2" id="KW-1185">Reference proteome</keyword>
<keyword evidence="1" id="KW-0808">Transferase</keyword>
<dbReference type="SUPFAM" id="SSF56112">
    <property type="entry name" value="Protein kinase-like (PK-like)"/>
    <property type="match status" value="1"/>
</dbReference>
<dbReference type="InterPro" id="IPR011009">
    <property type="entry name" value="Kinase-like_dom_sf"/>
</dbReference>
<sequence length="541" mass="59405">MTAAPKGCWLITSGAYVGQELAAEFGRLPPCFLPVGVKRLYEYQLDLLGDAWPLYMTLPETYAVPEHDRARLAARGVTILPVPAELRLGESVVFALNLISQPDQEVRILHGDTLVEGLEAIDADCLGIAGGREDYAWAEVHLDASGRYVSGLTTLVAGVPDERRDPVACGVFSFASSATLVRSLTRARSDFIAGLLAYNAARPLRAAPVAAWYDFGHLATFFRSRRLLVTARSFNTLQIDRLVARKSSEDVAKMRAEVDWFAGVPPRLRPYCARLIDSGEADGRGYYETEYEYLPTLAELFVFGTLGRPSWMQVMQSCRSFLQACADSVGPGSGDAMLRALAANKTTARLRQFADASGFDVEAPLSYEGRPMPALMRIAESLDSLIDLGTGRPATVMHGDLCFSNMLYDSRVQRIRVIDPRGYVTPGETSLYGDIRYDMAKLSHSIIGRYDHIISGRYAMPAQDGPRFALSFEPAPHHAWLEQALRETVIGGVAADSRDVRALTIGLFLSMLPLHADRPDRQRAFIANALRLHALMEAAPA</sequence>
<dbReference type="RefSeq" id="WP_111396654.1">
    <property type="nucleotide sequence ID" value="NZ_QKYU01000002.1"/>
</dbReference>
<dbReference type="EMBL" id="QKYU01000002">
    <property type="protein sequence ID" value="PZW50513.1"/>
    <property type="molecule type" value="Genomic_DNA"/>
</dbReference>
<protein>
    <submittedName>
        <fullName evidence="1">Phosphotransferase family enzyme</fullName>
    </submittedName>
</protein>
<evidence type="ECO:0000313" key="1">
    <source>
        <dbReference type="EMBL" id="PZW50513.1"/>
    </source>
</evidence>
<proteinExistence type="predicted"/>
<comment type="caution">
    <text evidence="1">The sequence shown here is derived from an EMBL/GenBank/DDBJ whole genome shotgun (WGS) entry which is preliminary data.</text>
</comment>
<dbReference type="GO" id="GO:0016740">
    <property type="term" value="F:transferase activity"/>
    <property type="evidence" value="ECO:0007669"/>
    <property type="project" value="UniProtKB-KW"/>
</dbReference>